<protein>
    <submittedName>
        <fullName evidence="1">DUF1022 domain-containing protein</fullName>
    </submittedName>
</protein>
<organism evidence="1 2">
    <name type="scientific">Hyphomicrobium sulfonivorans</name>
    <dbReference type="NCBI Taxonomy" id="121290"/>
    <lineage>
        <taxon>Bacteria</taxon>
        <taxon>Pseudomonadati</taxon>
        <taxon>Pseudomonadota</taxon>
        <taxon>Alphaproteobacteria</taxon>
        <taxon>Hyphomicrobiales</taxon>
        <taxon>Hyphomicrobiaceae</taxon>
        <taxon>Hyphomicrobium</taxon>
    </lineage>
</organism>
<dbReference type="Pfam" id="PF06258">
    <property type="entry name" value="Mito_fiss_Elm1"/>
    <property type="match status" value="1"/>
</dbReference>
<dbReference type="OrthoDB" id="272235at2"/>
<accession>A0A120CTF7</accession>
<dbReference type="PATRIC" id="fig|121290.4.peg.2063"/>
<name>A0A120CTF7_HYPSL</name>
<gene>
    <name evidence="1" type="ORF">APY04_3223</name>
</gene>
<comment type="caution">
    <text evidence="1">The sequence shown here is derived from an EMBL/GenBank/DDBJ whole genome shotgun (WGS) entry which is preliminary data.</text>
</comment>
<sequence>MDAATETGRPLAGKTAWIFTTGAAGMDAQTRGVADALGLDYAMKPIAPRGVFKLLAPRGPVAPSERFGQPGSAFAPPWPDIAIALGRSAVPYLKALRRRSPATFTLMMLDTRAGLSLADLIWVPQHDRLRGPNVVTTLTAPHSYSPTRIANLRAAMPENIAALTAPRVAVILGGKNAVYDFRPEDDERFAGALRSIGALGASFMITPSRRTHARLLEVTDAATRPYPRILWDGAGANPYPDFLAHAEAFVVTADSVNMTGEAAATGRPVLVHTPGGGSDKFRRFHEALRAHGATRPLPDRLDALPDWSYEPLYSADTIAREVERHWLASRASL</sequence>
<dbReference type="SUPFAM" id="SSF53756">
    <property type="entry name" value="UDP-Glycosyltransferase/glycogen phosphorylase"/>
    <property type="match status" value="1"/>
</dbReference>
<keyword evidence="2" id="KW-1185">Reference proteome</keyword>
<dbReference type="InterPro" id="IPR009367">
    <property type="entry name" value="Elm1-like"/>
</dbReference>
<dbReference type="EMBL" id="LMTR01000091">
    <property type="protein sequence ID" value="KWT64555.1"/>
    <property type="molecule type" value="Genomic_DNA"/>
</dbReference>
<dbReference type="Proteomes" id="UP000059074">
    <property type="component" value="Unassembled WGS sequence"/>
</dbReference>
<dbReference type="RefSeq" id="WP_068464532.1">
    <property type="nucleotide sequence ID" value="NZ_LMTR01000091.1"/>
</dbReference>
<dbReference type="PANTHER" id="PTHR33986">
    <property type="entry name" value="OS02G0535700 PROTEIN"/>
    <property type="match status" value="1"/>
</dbReference>
<dbReference type="PANTHER" id="PTHR33986:SF15">
    <property type="entry name" value="MITOCHONDRIAL FISSION PROTEIN ELM1"/>
    <property type="match status" value="1"/>
</dbReference>
<evidence type="ECO:0000313" key="2">
    <source>
        <dbReference type="Proteomes" id="UP000059074"/>
    </source>
</evidence>
<dbReference type="AlphaFoldDB" id="A0A120CTF7"/>
<reference evidence="1 2" key="1">
    <citation type="submission" date="2015-10" db="EMBL/GenBank/DDBJ databases">
        <title>Transcriptomic analysis of a linuron degrading triple-species bacterial consortium.</title>
        <authorList>
            <person name="Albers P."/>
        </authorList>
    </citation>
    <scope>NUCLEOTIDE SEQUENCE [LARGE SCALE GENOMIC DNA]</scope>
    <source>
        <strain evidence="1 2">WDL6</strain>
    </source>
</reference>
<proteinExistence type="predicted"/>
<evidence type="ECO:0000313" key="1">
    <source>
        <dbReference type="EMBL" id="KWT64555.1"/>
    </source>
</evidence>
<dbReference type="STRING" id="121290.APY04_3223"/>